<evidence type="ECO:0000313" key="2">
    <source>
        <dbReference type="Proteomes" id="UP001501584"/>
    </source>
</evidence>
<dbReference type="EMBL" id="BAAASX010000014">
    <property type="protein sequence ID" value="GAA2350756.1"/>
    <property type="molecule type" value="Genomic_DNA"/>
</dbReference>
<organism evidence="1 2">
    <name type="scientific">Glycomyces rutgersensis</name>
    <dbReference type="NCBI Taxonomy" id="58115"/>
    <lineage>
        <taxon>Bacteria</taxon>
        <taxon>Bacillati</taxon>
        <taxon>Actinomycetota</taxon>
        <taxon>Actinomycetes</taxon>
        <taxon>Glycomycetales</taxon>
        <taxon>Glycomycetaceae</taxon>
        <taxon>Glycomyces</taxon>
    </lineage>
</organism>
<protein>
    <submittedName>
        <fullName evidence="1">Uncharacterized protein</fullName>
    </submittedName>
</protein>
<reference evidence="2" key="1">
    <citation type="journal article" date="2019" name="Int. J. Syst. Evol. Microbiol.">
        <title>The Global Catalogue of Microorganisms (GCM) 10K type strain sequencing project: providing services to taxonomists for standard genome sequencing and annotation.</title>
        <authorList>
            <consortium name="The Broad Institute Genomics Platform"/>
            <consortium name="The Broad Institute Genome Sequencing Center for Infectious Disease"/>
            <person name="Wu L."/>
            <person name="Ma J."/>
        </authorList>
    </citation>
    <scope>NUCLEOTIDE SEQUENCE [LARGE SCALE GENOMIC DNA]</scope>
    <source>
        <strain evidence="2">JCM 6238</strain>
    </source>
</reference>
<keyword evidence="2" id="KW-1185">Reference proteome</keyword>
<sequence length="95" mass="9755">MHLALNCRVESRLQGASDVGLRWGIDAEESTSLAVVSVAPGGSANHAFHAAGAADWQWTPEELPGSPSLDAARAGSLALALEPGATLIEPRSPGR</sequence>
<proteinExistence type="predicted"/>
<gene>
    <name evidence="1" type="ORF">GCM10010403_51210</name>
</gene>
<accession>A0ABP5TEG3</accession>
<name>A0ABP5TEG3_9ACTN</name>
<evidence type="ECO:0000313" key="1">
    <source>
        <dbReference type="EMBL" id="GAA2350756.1"/>
    </source>
</evidence>
<comment type="caution">
    <text evidence="1">The sequence shown here is derived from an EMBL/GenBank/DDBJ whole genome shotgun (WGS) entry which is preliminary data.</text>
</comment>
<dbReference type="InterPro" id="IPR029056">
    <property type="entry name" value="Ribokinase-like"/>
</dbReference>
<dbReference type="Gene3D" id="3.40.1190.20">
    <property type="match status" value="1"/>
</dbReference>
<dbReference type="Proteomes" id="UP001501584">
    <property type="component" value="Unassembled WGS sequence"/>
</dbReference>